<dbReference type="AlphaFoldDB" id="A0A6L2R5S8"/>
<comment type="caution">
    <text evidence="3">The sequence shown here is derived from an EMBL/GenBank/DDBJ whole genome shotgun (WGS) entry which is preliminary data.</text>
</comment>
<dbReference type="PIRSF" id="PIRSF004553">
    <property type="entry name" value="CHP00095"/>
    <property type="match status" value="1"/>
</dbReference>
<evidence type="ECO:0000256" key="1">
    <source>
        <dbReference type="ARBA" id="ARBA00022603"/>
    </source>
</evidence>
<sequence>MRIIAGTLGGRKLKTVACEGFRPAMGKTREALFSMLAARGVDWQSVRVLDLFAGSGSLAFEALSRGAPYALLVENAHAAVKCLQENIQALGLESRTRVVDKDVQAFLRQQPGLPFDLVFIDPPYGKNLTKSALCTLVKNNWLSLQAFVSAEVEKNAAFTPPPLLTLQTDRLFGQTRVCIWTV</sequence>
<dbReference type="Proteomes" id="UP000505077">
    <property type="component" value="Unassembled WGS sequence"/>
</dbReference>
<name>A0A6L2R5S8_9BACT</name>
<evidence type="ECO:0000313" key="4">
    <source>
        <dbReference type="Proteomes" id="UP000505077"/>
    </source>
</evidence>
<protein>
    <submittedName>
        <fullName evidence="3">16S rRNA m2G966 methyltransferase</fullName>
    </submittedName>
</protein>
<dbReference type="InterPro" id="IPR004398">
    <property type="entry name" value="RNA_MeTrfase_RsmD"/>
</dbReference>
<accession>A0A6L2R5S8</accession>
<dbReference type="GO" id="GO:0008168">
    <property type="term" value="F:methyltransferase activity"/>
    <property type="evidence" value="ECO:0007669"/>
    <property type="project" value="UniProtKB-KW"/>
</dbReference>
<dbReference type="PANTHER" id="PTHR43542:SF1">
    <property type="entry name" value="METHYLTRANSFERASE"/>
    <property type="match status" value="1"/>
</dbReference>
<dbReference type="SUPFAM" id="SSF53335">
    <property type="entry name" value="S-adenosyl-L-methionine-dependent methyltransferases"/>
    <property type="match status" value="1"/>
</dbReference>
<dbReference type="Gene3D" id="3.40.50.150">
    <property type="entry name" value="Vaccinia Virus protein VP39"/>
    <property type="match status" value="1"/>
</dbReference>
<evidence type="ECO:0000313" key="3">
    <source>
        <dbReference type="EMBL" id="GFH62885.1"/>
    </source>
</evidence>
<dbReference type="InterPro" id="IPR002052">
    <property type="entry name" value="DNA_methylase_N6_adenine_CS"/>
</dbReference>
<dbReference type="InterPro" id="IPR029063">
    <property type="entry name" value="SAM-dependent_MTases_sf"/>
</dbReference>
<dbReference type="GO" id="GO:0031167">
    <property type="term" value="P:rRNA methylation"/>
    <property type="evidence" value="ECO:0007669"/>
    <property type="project" value="InterPro"/>
</dbReference>
<dbReference type="Pfam" id="PF03602">
    <property type="entry name" value="Cons_hypoth95"/>
    <property type="match status" value="1"/>
</dbReference>
<gene>
    <name evidence="3" type="primary">rsmD</name>
    <name evidence="3" type="ORF">ZNDK_0656</name>
</gene>
<keyword evidence="2 3" id="KW-0808">Transferase</keyword>
<keyword evidence="1 3" id="KW-0489">Methyltransferase</keyword>
<dbReference type="PANTHER" id="PTHR43542">
    <property type="entry name" value="METHYLTRANSFERASE"/>
    <property type="match status" value="1"/>
</dbReference>
<dbReference type="NCBIfam" id="TIGR00095">
    <property type="entry name" value="16S rRNA (guanine(966)-N(2))-methyltransferase RsmD"/>
    <property type="match status" value="1"/>
</dbReference>
<evidence type="ECO:0000256" key="2">
    <source>
        <dbReference type="ARBA" id="ARBA00022679"/>
    </source>
</evidence>
<dbReference type="CDD" id="cd02440">
    <property type="entry name" value="AdoMet_MTases"/>
    <property type="match status" value="1"/>
</dbReference>
<proteinExistence type="predicted"/>
<dbReference type="GO" id="GO:0003676">
    <property type="term" value="F:nucleic acid binding"/>
    <property type="evidence" value="ECO:0007669"/>
    <property type="project" value="InterPro"/>
</dbReference>
<dbReference type="EMBL" id="BLLL01000006">
    <property type="protein sequence ID" value="GFH62885.1"/>
    <property type="molecule type" value="Genomic_DNA"/>
</dbReference>
<reference evidence="3 4" key="1">
    <citation type="journal article" date="2020" name="ISME J.">
        <title>Parallel Reductive Genome Evolution in Desulfovibrio Ectosymbionts Independently Acquired by Trichonympha Protists in the Termite Gut.</title>
        <authorList>
            <person name="Takeuchi M."/>
            <person name="Kuwahara H."/>
            <person name="Murakami T."/>
            <person name="Takahashi K."/>
            <person name="Kajitani R."/>
            <person name="Toyoda A."/>
            <person name="Itoh T."/>
            <person name="Ohkuma M."/>
            <person name="Hongoh Y."/>
        </authorList>
    </citation>
    <scope>NUCLEOTIDE SEQUENCE [LARGE SCALE GENOMIC DNA]</scope>
    <source>
        <strain evidence="3">ZnDsv-02</strain>
    </source>
</reference>
<organism evidence="3 4">
    <name type="scientific">Candidatus Desulfovibrio kirbyi</name>
    <dbReference type="NCBI Taxonomy" id="2696086"/>
    <lineage>
        <taxon>Bacteria</taxon>
        <taxon>Pseudomonadati</taxon>
        <taxon>Thermodesulfobacteriota</taxon>
        <taxon>Desulfovibrionia</taxon>
        <taxon>Desulfovibrionales</taxon>
        <taxon>Desulfovibrionaceae</taxon>
        <taxon>Desulfovibrio</taxon>
    </lineage>
</organism>
<dbReference type="PROSITE" id="PS00092">
    <property type="entry name" value="N6_MTASE"/>
    <property type="match status" value="1"/>
</dbReference>